<evidence type="ECO:0000313" key="4">
    <source>
        <dbReference type="EMBL" id="MBY8337186.1"/>
    </source>
</evidence>
<dbReference type="InterPro" id="IPR011006">
    <property type="entry name" value="CheY-like_superfamily"/>
</dbReference>
<feature type="region of interest" description="Disordered" evidence="2">
    <location>
        <begin position="97"/>
        <end position="138"/>
    </location>
</feature>
<evidence type="ECO:0000313" key="5">
    <source>
        <dbReference type="Proteomes" id="UP000759298"/>
    </source>
</evidence>
<dbReference type="SUPFAM" id="SSF52172">
    <property type="entry name" value="CheY-like"/>
    <property type="match status" value="1"/>
</dbReference>
<gene>
    <name evidence="4" type="ORF">KYN89_09000</name>
</gene>
<keyword evidence="1" id="KW-0597">Phosphoprotein</keyword>
<evidence type="ECO:0000256" key="1">
    <source>
        <dbReference type="PROSITE-ProRule" id="PRU00169"/>
    </source>
</evidence>
<dbReference type="Pfam" id="PF00072">
    <property type="entry name" value="Response_reg"/>
    <property type="match status" value="1"/>
</dbReference>
<sequence length="138" mass="14988">MDQPVILIAEDETIVGLDLCHTIEEAGYEVEGPHADLNSAMLAFQKRRPDLAILDIRLNDTVVYPFAEKLIAEDVPVIFHSGHLPLDEVDARFPDAPALSKPCPPGEILSQVHSTLNPDGQTADEPMIEPATPDAQTA</sequence>
<comment type="caution">
    <text evidence="4">The sequence shown here is derived from an EMBL/GenBank/DDBJ whole genome shotgun (WGS) entry which is preliminary data.</text>
</comment>
<evidence type="ECO:0000259" key="3">
    <source>
        <dbReference type="PROSITE" id="PS50110"/>
    </source>
</evidence>
<dbReference type="InterPro" id="IPR001789">
    <property type="entry name" value="Sig_transdc_resp-reg_receiver"/>
</dbReference>
<reference evidence="4 5" key="1">
    <citation type="submission" date="2021-07" db="EMBL/GenBank/DDBJ databases">
        <title>Alteriqipengyuania abyssalis NZ-12B nov, sp.nov isolated from deep sea sponge in pacific ocean.</title>
        <authorList>
            <person name="Tareen S."/>
            <person name="Wink J."/>
        </authorList>
    </citation>
    <scope>NUCLEOTIDE SEQUENCE [LARGE SCALE GENOMIC DNA]</scope>
    <source>
        <strain evidence="4 5">NZ-12B</strain>
    </source>
</reference>
<feature type="compositionally biased region" description="Polar residues" evidence="2">
    <location>
        <begin position="111"/>
        <end position="120"/>
    </location>
</feature>
<dbReference type="Gene3D" id="3.40.50.2300">
    <property type="match status" value="1"/>
</dbReference>
<protein>
    <submittedName>
        <fullName evidence="4">Response regulator</fullName>
    </submittedName>
</protein>
<proteinExistence type="predicted"/>
<evidence type="ECO:0000256" key="2">
    <source>
        <dbReference type="SAM" id="MobiDB-lite"/>
    </source>
</evidence>
<feature type="modified residue" description="4-aspartylphosphate" evidence="1">
    <location>
        <position position="55"/>
    </location>
</feature>
<organism evidence="4 5">
    <name type="scientific">Alteriqipengyuania abyssalis</name>
    <dbReference type="NCBI Taxonomy" id="2860200"/>
    <lineage>
        <taxon>Bacteria</taxon>
        <taxon>Pseudomonadati</taxon>
        <taxon>Pseudomonadota</taxon>
        <taxon>Alphaproteobacteria</taxon>
        <taxon>Sphingomonadales</taxon>
        <taxon>Erythrobacteraceae</taxon>
        <taxon>Alteriqipengyuania</taxon>
    </lineage>
</organism>
<dbReference type="Proteomes" id="UP000759298">
    <property type="component" value="Unassembled WGS sequence"/>
</dbReference>
<feature type="domain" description="Response regulatory" evidence="3">
    <location>
        <begin position="5"/>
        <end position="116"/>
    </location>
</feature>
<accession>A0ABS7PDN1</accession>
<dbReference type="EMBL" id="JAHWXP010000002">
    <property type="protein sequence ID" value="MBY8337186.1"/>
    <property type="molecule type" value="Genomic_DNA"/>
</dbReference>
<keyword evidence="5" id="KW-1185">Reference proteome</keyword>
<dbReference type="PROSITE" id="PS50110">
    <property type="entry name" value="RESPONSE_REGULATORY"/>
    <property type="match status" value="1"/>
</dbReference>
<dbReference type="RefSeq" id="WP_222824733.1">
    <property type="nucleotide sequence ID" value="NZ_JAHWXP010000002.1"/>
</dbReference>
<name>A0ABS7PDN1_9SPHN</name>